<dbReference type="EMBL" id="VNFK01000005">
    <property type="protein sequence ID" value="TVU64150.1"/>
    <property type="molecule type" value="Genomic_DNA"/>
</dbReference>
<proteinExistence type="predicted"/>
<accession>A0A558H4V6</accession>
<comment type="caution">
    <text evidence="1">The sequence shown here is derived from an EMBL/GenBank/DDBJ whole genome shotgun (WGS) entry which is preliminary data.</text>
</comment>
<dbReference type="AlphaFoldDB" id="A0A558H4V6"/>
<gene>
    <name evidence="1" type="ORF">FQP90_09210</name>
</gene>
<reference evidence="1 2" key="1">
    <citation type="submission" date="2019-07" db="EMBL/GenBank/DDBJ databases">
        <title>Diversity of Bacteria from Kongsfjorden, Arctic.</title>
        <authorList>
            <person name="Yu Y."/>
        </authorList>
    </citation>
    <scope>NUCLEOTIDE SEQUENCE [LARGE SCALE GENOMIC DNA]</scope>
    <source>
        <strain evidence="1 2">SM1928</strain>
    </source>
</reference>
<sequence>MKVLTMTTHTDSITLKIWDKSAIDHTIDAAIQSLSHRAAAENCGIAVTLSGPKTFTVSLSR</sequence>
<evidence type="ECO:0000313" key="2">
    <source>
        <dbReference type="Proteomes" id="UP000316500"/>
    </source>
</evidence>
<evidence type="ECO:0000313" key="1">
    <source>
        <dbReference type="EMBL" id="TVU64150.1"/>
    </source>
</evidence>
<protein>
    <submittedName>
        <fullName evidence="1">Uncharacterized protein</fullName>
    </submittedName>
</protein>
<dbReference type="Proteomes" id="UP000316500">
    <property type="component" value="Unassembled WGS sequence"/>
</dbReference>
<dbReference type="OrthoDB" id="4953841at2"/>
<name>A0A558H4V6_PAENT</name>
<organism evidence="1 2">
    <name type="scientific">Paenarthrobacter nitroguajacolicus</name>
    <name type="common">Arthrobacter nitroguajacolicus</name>
    <dbReference type="NCBI Taxonomy" id="211146"/>
    <lineage>
        <taxon>Bacteria</taxon>
        <taxon>Bacillati</taxon>
        <taxon>Actinomycetota</taxon>
        <taxon>Actinomycetes</taxon>
        <taxon>Micrococcales</taxon>
        <taxon>Micrococcaceae</taxon>
        <taxon>Paenarthrobacter</taxon>
    </lineage>
</organism>